<dbReference type="InterPro" id="IPR050250">
    <property type="entry name" value="Macrolide_Exporter_MacB"/>
</dbReference>
<dbReference type="PROSITE" id="PS51257">
    <property type="entry name" value="PROKAR_LIPOPROTEIN"/>
    <property type="match status" value="1"/>
</dbReference>
<feature type="transmembrane region" description="Helical" evidence="6">
    <location>
        <begin position="265"/>
        <end position="291"/>
    </location>
</feature>
<feature type="domain" description="MacB-like periplasmic core" evidence="8">
    <location>
        <begin position="20"/>
        <end position="224"/>
    </location>
</feature>
<feature type="transmembrane region" description="Helical" evidence="6">
    <location>
        <begin position="21"/>
        <end position="40"/>
    </location>
</feature>
<dbReference type="PANTHER" id="PTHR30572">
    <property type="entry name" value="MEMBRANE COMPONENT OF TRANSPORTER-RELATED"/>
    <property type="match status" value="1"/>
</dbReference>
<keyword evidence="4 6" id="KW-1133">Transmembrane helix</keyword>
<dbReference type="AlphaFoldDB" id="A0A5J4QB42"/>
<dbReference type="Pfam" id="PF12704">
    <property type="entry name" value="MacB_PCD"/>
    <property type="match status" value="1"/>
</dbReference>
<dbReference type="GO" id="GO:0022857">
    <property type="term" value="F:transmembrane transporter activity"/>
    <property type="evidence" value="ECO:0007669"/>
    <property type="project" value="TreeGrafter"/>
</dbReference>
<evidence type="ECO:0000256" key="2">
    <source>
        <dbReference type="ARBA" id="ARBA00022475"/>
    </source>
</evidence>
<dbReference type="InterPro" id="IPR003838">
    <property type="entry name" value="ABC3_permease_C"/>
</dbReference>
<proteinExistence type="predicted"/>
<keyword evidence="3 6" id="KW-0812">Transmembrane</keyword>
<evidence type="ECO:0000259" key="8">
    <source>
        <dbReference type="Pfam" id="PF12704"/>
    </source>
</evidence>
<evidence type="ECO:0000256" key="4">
    <source>
        <dbReference type="ARBA" id="ARBA00022989"/>
    </source>
</evidence>
<dbReference type="PANTHER" id="PTHR30572:SF18">
    <property type="entry name" value="ABC-TYPE MACROLIDE FAMILY EXPORT SYSTEM PERMEASE COMPONENT 2"/>
    <property type="match status" value="1"/>
</dbReference>
<evidence type="ECO:0000256" key="3">
    <source>
        <dbReference type="ARBA" id="ARBA00022692"/>
    </source>
</evidence>
<name>A0A5J4QB42_9ZZZZ</name>
<protein>
    <recommendedName>
        <fullName evidence="10">Macrolide export ATP-binding/permease protein</fullName>
    </recommendedName>
</protein>
<dbReference type="EMBL" id="SNRY01004219">
    <property type="protein sequence ID" value="KAA6318349.1"/>
    <property type="molecule type" value="Genomic_DNA"/>
</dbReference>
<sequence>MITHYIKIAYRNLLRYKTQSIISILGLAAGFACFAFSALWEHYEATYDNFHEGAGRIYLIGTDWVTGFSPSSSYALAEHLKQNFPEIEAGCHLNISPNAITLNGMEYFIKEMRVDSNTISMFNIRLLEGNHNYSRKDSKEVAITPEAAKRIFGNESPIGKTISTKYPKGEKVVCAVVEGWNGHSALPFDILSSSLYDMRWGSGSGYTLIRIRKEVNSESFVQKLAGYEINLVEEYSQKGFVAKPLMSLRSEMFMQKKVSPEYVRLFALTGGLVILCGLLNYLMLFIIRIRLRGRELALRKVNGASGASLMKLLITEFGLILIISLLVGMLPIELLLPKFKELSQINESGRFFYKETFVYIFAVVAIAFLFSAFPIYYFRRRSLRTSIYGSEGGKRSAHLFRKTALVFQLIICICFVFF</sequence>
<accession>A0A5J4QB42</accession>
<evidence type="ECO:0000256" key="6">
    <source>
        <dbReference type="SAM" id="Phobius"/>
    </source>
</evidence>
<evidence type="ECO:0000256" key="1">
    <source>
        <dbReference type="ARBA" id="ARBA00004651"/>
    </source>
</evidence>
<comment type="subcellular location">
    <subcellularLocation>
        <location evidence="1">Cell membrane</location>
        <topology evidence="1">Multi-pass membrane protein</topology>
    </subcellularLocation>
</comment>
<feature type="domain" description="ABC3 transporter permease C-terminal" evidence="7">
    <location>
        <begin position="270"/>
        <end position="382"/>
    </location>
</feature>
<keyword evidence="2" id="KW-1003">Cell membrane</keyword>
<dbReference type="InterPro" id="IPR025857">
    <property type="entry name" value="MacB_PCD"/>
</dbReference>
<organism evidence="9">
    <name type="scientific">termite gut metagenome</name>
    <dbReference type="NCBI Taxonomy" id="433724"/>
    <lineage>
        <taxon>unclassified sequences</taxon>
        <taxon>metagenomes</taxon>
        <taxon>organismal metagenomes</taxon>
    </lineage>
</organism>
<feature type="transmembrane region" description="Helical" evidence="6">
    <location>
        <begin position="356"/>
        <end position="378"/>
    </location>
</feature>
<comment type="caution">
    <text evidence="9">The sequence shown here is derived from an EMBL/GenBank/DDBJ whole genome shotgun (WGS) entry which is preliminary data.</text>
</comment>
<feature type="non-terminal residue" evidence="9">
    <location>
        <position position="418"/>
    </location>
</feature>
<evidence type="ECO:0008006" key="10">
    <source>
        <dbReference type="Google" id="ProtNLM"/>
    </source>
</evidence>
<evidence type="ECO:0000313" key="9">
    <source>
        <dbReference type="EMBL" id="KAA6318349.1"/>
    </source>
</evidence>
<dbReference type="Pfam" id="PF02687">
    <property type="entry name" value="FtsX"/>
    <property type="match status" value="1"/>
</dbReference>
<keyword evidence="5 6" id="KW-0472">Membrane</keyword>
<reference evidence="9" key="1">
    <citation type="submission" date="2019-03" db="EMBL/GenBank/DDBJ databases">
        <title>Single cell metagenomics reveals metabolic interactions within the superorganism composed of flagellate Streblomastix strix and complex community of Bacteroidetes bacteria on its surface.</title>
        <authorList>
            <person name="Treitli S.C."/>
            <person name="Kolisko M."/>
            <person name="Husnik F."/>
            <person name="Keeling P."/>
            <person name="Hampl V."/>
        </authorList>
    </citation>
    <scope>NUCLEOTIDE SEQUENCE</scope>
    <source>
        <strain evidence="9">STM</strain>
    </source>
</reference>
<feature type="transmembrane region" description="Helical" evidence="6">
    <location>
        <begin position="399"/>
        <end position="417"/>
    </location>
</feature>
<evidence type="ECO:0000259" key="7">
    <source>
        <dbReference type="Pfam" id="PF02687"/>
    </source>
</evidence>
<evidence type="ECO:0000256" key="5">
    <source>
        <dbReference type="ARBA" id="ARBA00023136"/>
    </source>
</evidence>
<feature type="transmembrane region" description="Helical" evidence="6">
    <location>
        <begin position="312"/>
        <end position="336"/>
    </location>
</feature>
<dbReference type="GO" id="GO:0005886">
    <property type="term" value="C:plasma membrane"/>
    <property type="evidence" value="ECO:0007669"/>
    <property type="project" value="UniProtKB-SubCell"/>
</dbReference>
<gene>
    <name evidence="9" type="ORF">EZS27_031627</name>
</gene>